<evidence type="ECO:0000256" key="14">
    <source>
        <dbReference type="PROSITE-ProRule" id="PRU00175"/>
    </source>
</evidence>
<evidence type="ECO:0000256" key="7">
    <source>
        <dbReference type="ARBA" id="ARBA00022723"/>
    </source>
</evidence>
<dbReference type="InterPro" id="IPR006575">
    <property type="entry name" value="RWD_dom"/>
</dbReference>
<dbReference type="Gene3D" id="3.10.110.10">
    <property type="entry name" value="Ubiquitin Conjugating Enzyme"/>
    <property type="match status" value="1"/>
</dbReference>
<keyword evidence="8 14" id="KW-0863">Zinc-finger</keyword>
<evidence type="ECO:0000256" key="6">
    <source>
        <dbReference type="ARBA" id="ARBA00022679"/>
    </source>
</evidence>
<evidence type="ECO:0000256" key="9">
    <source>
        <dbReference type="ARBA" id="ARBA00022786"/>
    </source>
</evidence>
<dbReference type="PANTHER" id="PTHR13198">
    <property type="entry name" value="RING FINGER PROTEIN 25"/>
    <property type="match status" value="1"/>
</dbReference>
<keyword evidence="5" id="KW-0963">Cytoplasm</keyword>
<dbReference type="InterPro" id="IPR016135">
    <property type="entry name" value="UBQ-conjugating_enzyme/RWD"/>
</dbReference>
<dbReference type="PANTHER" id="PTHR13198:SF4">
    <property type="entry name" value="E3 UBIQUITIN-PROTEIN LIGASE RNF25"/>
    <property type="match status" value="1"/>
</dbReference>
<evidence type="ECO:0000256" key="5">
    <source>
        <dbReference type="ARBA" id="ARBA00022490"/>
    </source>
</evidence>
<dbReference type="Ensembl" id="ENSCCET00000041761.1">
    <property type="protein sequence ID" value="ENSCCEP00000028307.1"/>
    <property type="gene ID" value="ENSCCEG00000024474.1"/>
</dbReference>
<dbReference type="PROSITE" id="PS50089">
    <property type="entry name" value="ZF_RING_2"/>
    <property type="match status" value="1"/>
</dbReference>
<evidence type="ECO:0000256" key="2">
    <source>
        <dbReference type="ARBA" id="ARBA00004496"/>
    </source>
</evidence>
<dbReference type="GO" id="GO:0016567">
    <property type="term" value="P:protein ubiquitination"/>
    <property type="evidence" value="ECO:0007669"/>
    <property type="project" value="TreeGrafter"/>
</dbReference>
<sequence length="533" mass="59710">MNLAPLRSCRGPAAEASPGNRLAASASGASGEMAAAGEEAEATDWVLPPEVEVLESIYLEELQVARGLGRWEPWEISITLHPATAQDQDSQYVRFTLVLSVPPQYPDKAPEISIRNPRGLSDEQIQKISQALRSVAEARLGTEVLYELIEKGKEILTDNNIPQGQCVICLYGFQEKEAFTKTQCYHYFHSHCLARYAQHMEEEILMQQEEREQHFAPSPKQEVGVQCPVCRETLVYDLCALKAAPPPQHPLEPYRPDAKVLQHQEELRLIFKRQQEKGGIIDPEAERNRYFISLQAPPAAVDPGQAATASELSVSACTADVPQQASAPEPAGASEARVEPGRPEKSAVPREQLSKRERHRGERPGSRGQGRQLCSGSQEPGEEACHPLHGSRGPRVFSQRSERRPAGRHSQEFSKPHSRSRAAPLAERKELCQEDPSPATETVDLKEEHHDVEKWSTEEGTETRGRKKENLMFNRTDHKAAPNWQGHHRPWDCGRWERSRVQERGSYPRAPRGRGVFRPSGHRESHLEKESGS</sequence>
<dbReference type="CDD" id="cd16470">
    <property type="entry name" value="RING-H2_RNF25"/>
    <property type="match status" value="1"/>
</dbReference>
<comment type="pathway">
    <text evidence="3">Protein modification; protein ubiquitination.</text>
</comment>
<gene>
    <name evidence="18" type="primary">RNF25</name>
</gene>
<dbReference type="EC" id="2.3.2.27" evidence="4"/>
<dbReference type="CDD" id="cd23818">
    <property type="entry name" value="RWD_RNF25"/>
    <property type="match status" value="1"/>
</dbReference>
<dbReference type="SUPFAM" id="SSF57850">
    <property type="entry name" value="RING/U-box"/>
    <property type="match status" value="1"/>
</dbReference>
<evidence type="ECO:0000256" key="8">
    <source>
        <dbReference type="ARBA" id="ARBA00022771"/>
    </source>
</evidence>
<dbReference type="Pfam" id="PF13639">
    <property type="entry name" value="zf-RING_2"/>
    <property type="match status" value="1"/>
</dbReference>
<comment type="catalytic activity">
    <reaction evidence="1">
        <text>S-ubiquitinyl-[E2 ubiquitin-conjugating enzyme]-L-cysteine + [acceptor protein]-L-lysine = [E2 ubiquitin-conjugating enzyme]-L-cysteine + N(6)-ubiquitinyl-[acceptor protein]-L-lysine.</text>
        <dbReference type="EC" id="2.3.2.27"/>
    </reaction>
</comment>
<feature type="compositionally biased region" description="Basic and acidic residues" evidence="15">
    <location>
        <begin position="400"/>
        <end position="415"/>
    </location>
</feature>
<accession>A0A8C0VSD5</accession>
<name>A0A8C0VSD5_CYACU</name>
<proteinExistence type="inferred from homology"/>
<feature type="compositionally biased region" description="Basic and acidic residues" evidence="15">
    <location>
        <begin position="521"/>
        <end position="533"/>
    </location>
</feature>
<dbReference type="InterPro" id="IPR001841">
    <property type="entry name" value="Znf_RING"/>
</dbReference>
<evidence type="ECO:0000313" key="19">
    <source>
        <dbReference type="Proteomes" id="UP000694410"/>
    </source>
</evidence>
<evidence type="ECO:0000313" key="18">
    <source>
        <dbReference type="Ensembl" id="ENSCCEP00000028307.1"/>
    </source>
</evidence>
<feature type="compositionally biased region" description="Low complexity" evidence="15">
    <location>
        <begin position="323"/>
        <end position="335"/>
    </location>
</feature>
<reference evidence="18" key="2">
    <citation type="submission" date="2025-09" db="UniProtKB">
        <authorList>
            <consortium name="Ensembl"/>
        </authorList>
    </citation>
    <scope>IDENTIFICATION</scope>
</reference>
<dbReference type="SMART" id="SM00591">
    <property type="entry name" value="RWD"/>
    <property type="match status" value="1"/>
</dbReference>
<evidence type="ECO:0000256" key="10">
    <source>
        <dbReference type="ARBA" id="ARBA00022833"/>
    </source>
</evidence>
<dbReference type="SUPFAM" id="SSF54495">
    <property type="entry name" value="UBC-like"/>
    <property type="match status" value="1"/>
</dbReference>
<evidence type="ECO:0000256" key="13">
    <source>
        <dbReference type="ARBA" id="ARBA00075535"/>
    </source>
</evidence>
<keyword evidence="7" id="KW-0479">Metal-binding</keyword>
<dbReference type="Gene3D" id="3.30.40.10">
    <property type="entry name" value="Zinc/RING finger domain, C3HC4 (zinc finger)"/>
    <property type="match status" value="1"/>
</dbReference>
<dbReference type="GO" id="GO:0061630">
    <property type="term" value="F:ubiquitin protein ligase activity"/>
    <property type="evidence" value="ECO:0007669"/>
    <property type="project" value="UniProtKB-EC"/>
</dbReference>
<evidence type="ECO:0000256" key="15">
    <source>
        <dbReference type="SAM" id="MobiDB-lite"/>
    </source>
</evidence>
<evidence type="ECO:0000256" key="11">
    <source>
        <dbReference type="ARBA" id="ARBA00060737"/>
    </source>
</evidence>
<keyword evidence="19" id="KW-1185">Reference proteome</keyword>
<organism evidence="18 19">
    <name type="scientific">Cyanistes caeruleus</name>
    <name type="common">Eurasian blue tit</name>
    <name type="synonym">Parus caeruleus</name>
    <dbReference type="NCBI Taxonomy" id="156563"/>
    <lineage>
        <taxon>Eukaryota</taxon>
        <taxon>Metazoa</taxon>
        <taxon>Chordata</taxon>
        <taxon>Craniata</taxon>
        <taxon>Vertebrata</taxon>
        <taxon>Euteleostomi</taxon>
        <taxon>Archelosauria</taxon>
        <taxon>Archosauria</taxon>
        <taxon>Dinosauria</taxon>
        <taxon>Saurischia</taxon>
        <taxon>Theropoda</taxon>
        <taxon>Coelurosauria</taxon>
        <taxon>Aves</taxon>
        <taxon>Neognathae</taxon>
        <taxon>Neoaves</taxon>
        <taxon>Telluraves</taxon>
        <taxon>Australaves</taxon>
        <taxon>Passeriformes</taxon>
        <taxon>Paridae</taxon>
        <taxon>Cyanistes</taxon>
    </lineage>
</organism>
<keyword evidence="9" id="KW-0833">Ubl conjugation pathway</keyword>
<dbReference type="AlphaFoldDB" id="A0A8C0VSD5"/>
<dbReference type="InterPro" id="IPR039133">
    <property type="entry name" value="RNF25"/>
</dbReference>
<dbReference type="Proteomes" id="UP000694410">
    <property type="component" value="Unplaced"/>
</dbReference>
<evidence type="ECO:0000259" key="16">
    <source>
        <dbReference type="PROSITE" id="PS50089"/>
    </source>
</evidence>
<feature type="domain" description="RING-type" evidence="16">
    <location>
        <begin position="166"/>
        <end position="231"/>
    </location>
</feature>
<dbReference type="Pfam" id="PF05773">
    <property type="entry name" value="RWD"/>
    <property type="match status" value="1"/>
</dbReference>
<comment type="similarity">
    <text evidence="11">Belongs to the RNF25 family.</text>
</comment>
<dbReference type="FunFam" id="3.30.40.10:FF:000215">
    <property type="entry name" value="E3 ubiquitin-protein ligase RNF25"/>
    <property type="match status" value="1"/>
</dbReference>
<protein>
    <recommendedName>
        <fullName evidence="12">E3 ubiquitin-protein ligase RNF25</fullName>
        <ecNumber evidence="4">2.3.2.27</ecNumber>
    </recommendedName>
    <alternativeName>
        <fullName evidence="13">RING finger protein 25</fullName>
    </alternativeName>
</protein>
<dbReference type="GO" id="GO:0005737">
    <property type="term" value="C:cytoplasm"/>
    <property type="evidence" value="ECO:0007669"/>
    <property type="project" value="UniProtKB-SubCell"/>
</dbReference>
<dbReference type="PROSITE" id="PS50908">
    <property type="entry name" value="RWD"/>
    <property type="match status" value="1"/>
</dbReference>
<keyword evidence="10" id="KW-0862">Zinc</keyword>
<reference evidence="18" key="1">
    <citation type="submission" date="2025-08" db="UniProtKB">
        <authorList>
            <consortium name="Ensembl"/>
        </authorList>
    </citation>
    <scope>IDENTIFICATION</scope>
</reference>
<evidence type="ECO:0000256" key="1">
    <source>
        <dbReference type="ARBA" id="ARBA00000900"/>
    </source>
</evidence>
<feature type="region of interest" description="Disordered" evidence="15">
    <location>
        <begin position="1"/>
        <end position="25"/>
    </location>
</feature>
<feature type="compositionally biased region" description="Basic and acidic residues" evidence="15">
    <location>
        <begin position="336"/>
        <end position="365"/>
    </location>
</feature>
<evidence type="ECO:0000256" key="12">
    <source>
        <dbReference type="ARBA" id="ARBA00067354"/>
    </source>
</evidence>
<dbReference type="GO" id="GO:0008270">
    <property type="term" value="F:zinc ion binding"/>
    <property type="evidence" value="ECO:0007669"/>
    <property type="project" value="UniProtKB-KW"/>
</dbReference>
<dbReference type="GO" id="GO:0005634">
    <property type="term" value="C:nucleus"/>
    <property type="evidence" value="ECO:0007669"/>
    <property type="project" value="TreeGrafter"/>
</dbReference>
<evidence type="ECO:0000256" key="4">
    <source>
        <dbReference type="ARBA" id="ARBA00012483"/>
    </source>
</evidence>
<comment type="subcellular location">
    <subcellularLocation>
        <location evidence="2">Cytoplasm</location>
    </subcellularLocation>
</comment>
<feature type="compositionally biased region" description="Basic and acidic residues" evidence="15">
    <location>
        <begin position="489"/>
        <end position="503"/>
    </location>
</feature>
<evidence type="ECO:0000259" key="17">
    <source>
        <dbReference type="PROSITE" id="PS50908"/>
    </source>
</evidence>
<keyword evidence="6" id="KW-0808">Transferase</keyword>
<dbReference type="FunFam" id="3.10.110.10:FF:000052">
    <property type="entry name" value="Putative e3 ubiquitin-protein ligase rnf25"/>
    <property type="match status" value="1"/>
</dbReference>
<dbReference type="InterPro" id="IPR013083">
    <property type="entry name" value="Znf_RING/FYVE/PHD"/>
</dbReference>
<feature type="compositionally biased region" description="Basic and acidic residues" evidence="15">
    <location>
        <begin position="443"/>
        <end position="480"/>
    </location>
</feature>
<feature type="domain" description="RWD" evidence="17">
    <location>
        <begin position="49"/>
        <end position="159"/>
    </location>
</feature>
<feature type="region of interest" description="Disordered" evidence="15">
    <location>
        <begin position="319"/>
        <end position="533"/>
    </location>
</feature>
<dbReference type="SMART" id="SM00184">
    <property type="entry name" value="RING"/>
    <property type="match status" value="1"/>
</dbReference>
<evidence type="ECO:0000256" key="3">
    <source>
        <dbReference type="ARBA" id="ARBA00004906"/>
    </source>
</evidence>